<dbReference type="GO" id="GO:0070475">
    <property type="term" value="P:rRNA base methylation"/>
    <property type="evidence" value="ECO:0007669"/>
    <property type="project" value="TreeGrafter"/>
</dbReference>
<evidence type="ECO:0000256" key="7">
    <source>
        <dbReference type="ARBA" id="ARBA00022691"/>
    </source>
</evidence>
<dbReference type="InterPro" id="IPR006700">
    <property type="entry name" value="RsmE"/>
</dbReference>
<evidence type="ECO:0000256" key="2">
    <source>
        <dbReference type="ARBA" id="ARBA00005528"/>
    </source>
</evidence>
<evidence type="ECO:0000256" key="9">
    <source>
        <dbReference type="ARBA" id="ARBA00047944"/>
    </source>
</evidence>
<dbReference type="GO" id="GO:0005737">
    <property type="term" value="C:cytoplasm"/>
    <property type="evidence" value="ECO:0007669"/>
    <property type="project" value="UniProtKB-SubCell"/>
</dbReference>
<evidence type="ECO:0000259" key="11">
    <source>
        <dbReference type="Pfam" id="PF04452"/>
    </source>
</evidence>
<dbReference type="SUPFAM" id="SSF88697">
    <property type="entry name" value="PUA domain-like"/>
    <property type="match status" value="1"/>
</dbReference>
<protein>
    <recommendedName>
        <fullName evidence="10">Ribosomal RNA small subunit methyltransferase E</fullName>
        <ecNumber evidence="10">2.1.1.193</ecNumber>
    </recommendedName>
</protein>
<evidence type="ECO:0000256" key="5">
    <source>
        <dbReference type="ARBA" id="ARBA00022603"/>
    </source>
</evidence>
<sequence>MKQFILTKEPENNIVRLEGNDYRYLIKVRRLAAGEYFPALLPNGNETLIKIISIEHNVLTGECAEKDSSPAPSLPPIVLFQALPKGEKMDLIVRQAAEGGITEIVPFVSEYSIAKTGASGQKFSRWERIIREARQQSGSKIATTIRKPMTINELFNYWEELKNTLLEQKTGALGLLFHHRGLEQKSLHSYFDSIPGVVALAVGPEGGFSGAEVSLFLKNGFNPLTIGDTILRTETAALYCAAAVRILLLERGSWELKQANSDSA</sequence>
<accession>A0A806JYF9</accession>
<evidence type="ECO:0000313" key="12">
    <source>
        <dbReference type="EMBL" id="AGS51965.1"/>
    </source>
</evidence>
<comment type="function">
    <text evidence="8 10">Specifically methylates the N3 position of the uracil ring of uridine 1498 (m3U1498) in 16S rRNA. Acts on the fully assembled 30S ribosomal subunit.</text>
</comment>
<dbReference type="PIRSF" id="PIRSF015601">
    <property type="entry name" value="MTase_slr0722"/>
    <property type="match status" value="1"/>
</dbReference>
<comment type="subcellular location">
    <subcellularLocation>
        <location evidence="1 10">Cytoplasm</location>
    </subcellularLocation>
</comment>
<evidence type="ECO:0000256" key="1">
    <source>
        <dbReference type="ARBA" id="ARBA00004496"/>
    </source>
</evidence>
<dbReference type="Pfam" id="PF04452">
    <property type="entry name" value="Methyltrans_RNA"/>
    <property type="match status" value="1"/>
</dbReference>
<organism evidence="12">
    <name type="scientific">uncultured bacterium contig00003</name>
    <dbReference type="NCBI Taxonomy" id="1181495"/>
    <lineage>
        <taxon>Bacteria</taxon>
        <taxon>environmental samples</taxon>
    </lineage>
</organism>
<dbReference type="EC" id="2.1.1.193" evidence="10"/>
<evidence type="ECO:0000256" key="6">
    <source>
        <dbReference type="ARBA" id="ARBA00022679"/>
    </source>
</evidence>
<dbReference type="SUPFAM" id="SSF75217">
    <property type="entry name" value="alpha/beta knot"/>
    <property type="match status" value="1"/>
</dbReference>
<reference evidence="12" key="1">
    <citation type="submission" date="2012-03" db="EMBL/GenBank/DDBJ databases">
        <title>Functional metagenomics reveals considerable lignocellulase gene clusters in the gut microbiome of a wood-feeding higher termite.</title>
        <authorList>
            <person name="Liu N."/>
        </authorList>
    </citation>
    <scope>NUCLEOTIDE SEQUENCE</scope>
</reference>
<dbReference type="InterPro" id="IPR015947">
    <property type="entry name" value="PUA-like_sf"/>
</dbReference>
<keyword evidence="7 10" id="KW-0949">S-adenosyl-L-methionine</keyword>
<dbReference type="CDD" id="cd18084">
    <property type="entry name" value="RsmE-like"/>
    <property type="match status" value="1"/>
</dbReference>
<proteinExistence type="inferred from homology"/>
<comment type="similarity">
    <text evidence="2 10">Belongs to the RNA methyltransferase RsmE family.</text>
</comment>
<dbReference type="GO" id="GO:0070042">
    <property type="term" value="F:rRNA (uridine-N3-)-methyltransferase activity"/>
    <property type="evidence" value="ECO:0007669"/>
    <property type="project" value="TreeGrafter"/>
</dbReference>
<comment type="catalytic activity">
    <reaction evidence="9 10">
        <text>uridine(1498) in 16S rRNA + S-adenosyl-L-methionine = N(3)-methyluridine(1498) in 16S rRNA + S-adenosyl-L-homocysteine + H(+)</text>
        <dbReference type="Rhea" id="RHEA:42920"/>
        <dbReference type="Rhea" id="RHEA-COMP:10283"/>
        <dbReference type="Rhea" id="RHEA-COMP:10284"/>
        <dbReference type="ChEBI" id="CHEBI:15378"/>
        <dbReference type="ChEBI" id="CHEBI:57856"/>
        <dbReference type="ChEBI" id="CHEBI:59789"/>
        <dbReference type="ChEBI" id="CHEBI:65315"/>
        <dbReference type="ChEBI" id="CHEBI:74502"/>
        <dbReference type="EC" id="2.1.1.193"/>
    </reaction>
</comment>
<dbReference type="Gene3D" id="3.40.1280.10">
    <property type="match status" value="1"/>
</dbReference>
<name>A0A806JYF9_9BACT</name>
<dbReference type="InterPro" id="IPR046886">
    <property type="entry name" value="RsmE_MTase_dom"/>
</dbReference>
<evidence type="ECO:0000256" key="8">
    <source>
        <dbReference type="ARBA" id="ARBA00025699"/>
    </source>
</evidence>
<keyword evidence="5 10" id="KW-0489">Methyltransferase</keyword>
<keyword evidence="3 10" id="KW-0963">Cytoplasm</keyword>
<keyword evidence="4 10" id="KW-0698">rRNA processing</keyword>
<dbReference type="NCBIfam" id="TIGR00046">
    <property type="entry name" value="RsmE family RNA methyltransferase"/>
    <property type="match status" value="1"/>
</dbReference>
<dbReference type="InterPro" id="IPR029026">
    <property type="entry name" value="tRNA_m1G_MTases_N"/>
</dbReference>
<dbReference type="InterPro" id="IPR029028">
    <property type="entry name" value="Alpha/beta_knot_MTases"/>
</dbReference>
<dbReference type="PANTHER" id="PTHR30027">
    <property type="entry name" value="RIBOSOMAL RNA SMALL SUBUNIT METHYLTRANSFERASE E"/>
    <property type="match status" value="1"/>
</dbReference>
<evidence type="ECO:0000256" key="3">
    <source>
        <dbReference type="ARBA" id="ARBA00022490"/>
    </source>
</evidence>
<dbReference type="PANTHER" id="PTHR30027:SF3">
    <property type="entry name" value="16S RRNA (URACIL(1498)-N(3))-METHYLTRANSFERASE"/>
    <property type="match status" value="1"/>
</dbReference>
<evidence type="ECO:0000256" key="4">
    <source>
        <dbReference type="ARBA" id="ARBA00022552"/>
    </source>
</evidence>
<dbReference type="AlphaFoldDB" id="A0A806JYF9"/>
<feature type="domain" description="Ribosomal RNA small subunit methyltransferase E methyltransferase" evidence="11">
    <location>
        <begin position="74"/>
        <end position="244"/>
    </location>
</feature>
<evidence type="ECO:0000256" key="10">
    <source>
        <dbReference type="PIRNR" id="PIRNR015601"/>
    </source>
</evidence>
<dbReference type="EMBL" id="JQ844178">
    <property type="protein sequence ID" value="AGS51965.1"/>
    <property type="molecule type" value="Genomic_DNA"/>
</dbReference>
<keyword evidence="6 10" id="KW-0808">Transferase</keyword>